<dbReference type="Proteomes" id="UP000739538">
    <property type="component" value="Unassembled WGS sequence"/>
</dbReference>
<accession>A0A956SCU7</accession>
<gene>
    <name evidence="1" type="ORF">KDA27_08115</name>
</gene>
<dbReference type="EMBL" id="JAGQHS010000031">
    <property type="protein sequence ID" value="MCA9755750.1"/>
    <property type="molecule type" value="Genomic_DNA"/>
</dbReference>
<proteinExistence type="predicted"/>
<name>A0A956SCU7_UNCEI</name>
<evidence type="ECO:0000313" key="1">
    <source>
        <dbReference type="EMBL" id="MCA9755750.1"/>
    </source>
</evidence>
<dbReference type="Gene3D" id="2.60.40.10">
    <property type="entry name" value="Immunoglobulins"/>
    <property type="match status" value="7"/>
</dbReference>
<evidence type="ECO:0000313" key="2">
    <source>
        <dbReference type="Proteomes" id="UP000739538"/>
    </source>
</evidence>
<dbReference type="InterPro" id="IPR013783">
    <property type="entry name" value="Ig-like_fold"/>
</dbReference>
<reference evidence="1" key="2">
    <citation type="journal article" date="2021" name="Microbiome">
        <title>Successional dynamics and alternative stable states in a saline activated sludge microbial community over 9 years.</title>
        <authorList>
            <person name="Wang Y."/>
            <person name="Ye J."/>
            <person name="Ju F."/>
            <person name="Liu L."/>
            <person name="Boyd J.A."/>
            <person name="Deng Y."/>
            <person name="Parks D.H."/>
            <person name="Jiang X."/>
            <person name="Yin X."/>
            <person name="Woodcroft B.J."/>
            <person name="Tyson G.W."/>
            <person name="Hugenholtz P."/>
            <person name="Polz M.F."/>
            <person name="Zhang T."/>
        </authorList>
    </citation>
    <scope>NUCLEOTIDE SEQUENCE</scope>
    <source>
        <strain evidence="1">HKST-UBA02</strain>
    </source>
</reference>
<dbReference type="InterPro" id="IPR008964">
    <property type="entry name" value="Invasin/intimin_cell_adhesion"/>
</dbReference>
<sequence length="1382" mass="141382">MSSRNHLRWYWILLWTVVIFGLPAGCSEETTQPPVQSDIMIESFEVESTSLAVGESTELRVRVVRGEGGSPAEGVAVAFSEFPATSTVASAFSKDEELSDVTGLASVTYTPQTGDGTITLKVQAGSDIAYQTMYVGSASQDGVQLTVAAQSGATSLPADGSSSVTVTLTATRGLAATPVTSTPVTIVAGDEFLDLDQNGVFSSGDQVVATGDLDGDGEWDAEGSVPEQVMTDLSGTATFVYQAGEHEGNVYIKATMPEASTDFVLYQHPTSVQVAASASSRELLADGVSQTAIRASIQDWGGTAIQGVILRFVAGEPFSDVDEDGYYTAGVDSYEDTNSNGQWDSIGSIESVATTNSSGEAFVTYTAGLRSGAVTIHVSSSSGSTATTVNLVRVPPAWSIELSLEEDVLPADGLSVSLGSVRVFDVNGAPVSGKEVTLVAGERFSDVDKDGAYTPGVDQLLDDADGSHSWTALGTVEQSVFTNVSGVATFEYTAGLESADCWIRAAADGVSVESRVALEDLPTAWTIQLTASETQLSVYGTGGTDNVILTATAFDAQGNAVPAGIPIQFQIVDGPDGGEMIQGAVGGIYETRTGVTGAATCILRSGTVPGLINLQANSGTTARQLDLVVGAGQAASMNGRSLSDEVPFWSETEIEVFVSDSYGNPVNDGTAVEFSVDEGTIVADEGAGISRTEGGRASAVYRALGPSENTDNVAVVSAKVPGTTALTSFDIPLTGAASVVIEALEISSSRAEISVQGSGGTEEAVITVQALDGMGRPIGSGFGIDFAIVEGPSGGESINRSGWGPVEMITNGEGIAQVTLRSGSMSGPIEVEATYEDLQASVHVGMAAGDILEVECLGPATAQVGVETTIEAFVYDTNHNSVPDGTVVWFYASDGLVDGVEGGGSSLTINGKASAIYTATPNAAQAGLAEISVTASNANTCKVYVDILGGPDPDGALTNLELTAVRSEVGVRGTGEVSQTVIRAQGIDENGDPVGAGIPVTFEILVGPGGGESFLDATGPVTSETNAAGIAQATLVSGTVSGTIVVQASSGTVTSGHANVAVAAGPPTYLYVGAEQCNVEASRKVNVENEVVVLVADVYNNPVRNGTSVYFTVDHGVIRGRSGGLGSDVTTEGEAGGVWLSNGYGGIVTVTASTAGGDVIDTVSFISSDLAFSAEILSPTSEPVILPANGESKFTMWVEVLDFNGMYVLPSELEWAVEYGRMAEEDESGDGCAASVARAVYQSNVLEQDFSYTTPDDGIGAIDFAQVSTGYGGVGDQIEVHLTTGRANSDESDMEFAGGVAVGESVNFTVTIKDRNGNPLGGHTFSASAGSGTVSELPATDSYGQSIGTFTAPDVAGPVNVVVMDTDPNFGGVILSATINVQ</sequence>
<reference evidence="1" key="1">
    <citation type="submission" date="2020-04" db="EMBL/GenBank/DDBJ databases">
        <authorList>
            <person name="Zhang T."/>
        </authorList>
    </citation>
    <scope>NUCLEOTIDE SEQUENCE</scope>
    <source>
        <strain evidence="1">HKST-UBA02</strain>
    </source>
</reference>
<protein>
    <recommendedName>
        <fullName evidence="3">Big-1 domain-containing protein</fullName>
    </recommendedName>
</protein>
<comment type="caution">
    <text evidence="1">The sequence shown here is derived from an EMBL/GenBank/DDBJ whole genome shotgun (WGS) entry which is preliminary data.</text>
</comment>
<organism evidence="1 2">
    <name type="scientific">Eiseniibacteriota bacterium</name>
    <dbReference type="NCBI Taxonomy" id="2212470"/>
    <lineage>
        <taxon>Bacteria</taxon>
        <taxon>Candidatus Eiseniibacteriota</taxon>
    </lineage>
</organism>
<evidence type="ECO:0008006" key="3">
    <source>
        <dbReference type="Google" id="ProtNLM"/>
    </source>
</evidence>
<dbReference type="SUPFAM" id="SSF49373">
    <property type="entry name" value="Invasin/intimin cell-adhesion fragments"/>
    <property type="match status" value="4"/>
</dbReference>